<evidence type="ECO:0000256" key="7">
    <source>
        <dbReference type="ARBA" id="ARBA00022842"/>
    </source>
</evidence>
<dbReference type="InterPro" id="IPR046342">
    <property type="entry name" value="CBS_dom_sf"/>
</dbReference>
<dbReference type="GO" id="GO:0046872">
    <property type="term" value="F:metal ion binding"/>
    <property type="evidence" value="ECO:0007669"/>
    <property type="project" value="UniProtKB-KW"/>
</dbReference>
<dbReference type="EMBL" id="VSIX01000048">
    <property type="protein sequence ID" value="TYB31204.1"/>
    <property type="molecule type" value="Genomic_DNA"/>
</dbReference>
<dbReference type="Pfam" id="PF02272">
    <property type="entry name" value="DHHA1"/>
    <property type="match status" value="1"/>
</dbReference>
<dbReference type="Gene3D" id="3.10.580.10">
    <property type="entry name" value="CBS-domain"/>
    <property type="match status" value="1"/>
</dbReference>
<comment type="similarity">
    <text evidence="2">Belongs to the tRNA nucleotidyltransferase/poly(A) polymerase family.</text>
</comment>
<protein>
    <submittedName>
        <fullName evidence="11">CBS domain-containing protein</fullName>
    </submittedName>
</protein>
<keyword evidence="3" id="KW-0819">tRNA processing</keyword>
<dbReference type="Gene3D" id="3.90.1640.10">
    <property type="entry name" value="inorganic pyrophosphatase (n-terminal core)"/>
    <property type="match status" value="1"/>
</dbReference>
<dbReference type="GO" id="GO:0003723">
    <property type="term" value="F:RNA binding"/>
    <property type="evidence" value="ECO:0007669"/>
    <property type="project" value="UniProtKB-KW"/>
</dbReference>
<evidence type="ECO:0000256" key="1">
    <source>
        <dbReference type="ARBA" id="ARBA00001946"/>
    </source>
</evidence>
<evidence type="ECO:0000313" key="11">
    <source>
        <dbReference type="EMBL" id="TYB31204.1"/>
    </source>
</evidence>
<dbReference type="PROSITE" id="PS51371">
    <property type="entry name" value="CBS"/>
    <property type="match status" value="1"/>
</dbReference>
<keyword evidence="4" id="KW-0548">Nucleotidyltransferase</keyword>
<evidence type="ECO:0000256" key="3">
    <source>
        <dbReference type="ARBA" id="ARBA00022694"/>
    </source>
</evidence>
<evidence type="ECO:0000313" key="12">
    <source>
        <dbReference type="Proteomes" id="UP000324143"/>
    </source>
</evidence>
<evidence type="ECO:0000256" key="4">
    <source>
        <dbReference type="ARBA" id="ARBA00022695"/>
    </source>
</evidence>
<organism evidence="11 12">
    <name type="scientific">Candidatus Mcinerneyibacterium aminivorans</name>
    <dbReference type="NCBI Taxonomy" id="2703815"/>
    <lineage>
        <taxon>Bacteria</taxon>
        <taxon>Candidatus Macinerneyibacteriota</taxon>
        <taxon>Candidatus Mcinerneyibacteria</taxon>
        <taxon>Candidatus Mcinerneyibacteriales</taxon>
        <taxon>Candidatus Mcinerneyibacteriaceae</taxon>
        <taxon>Candidatus Mcinerneyibacterium</taxon>
    </lineage>
</organism>
<dbReference type="GO" id="GO:0000166">
    <property type="term" value="F:nucleotide binding"/>
    <property type="evidence" value="ECO:0007669"/>
    <property type="project" value="UniProtKB-KW"/>
</dbReference>
<evidence type="ECO:0000259" key="10">
    <source>
        <dbReference type="PROSITE" id="PS51371"/>
    </source>
</evidence>
<proteinExistence type="inferred from homology"/>
<dbReference type="SUPFAM" id="SSF64182">
    <property type="entry name" value="DHH phosphoesterases"/>
    <property type="match status" value="1"/>
</dbReference>
<reference evidence="11" key="1">
    <citation type="submission" date="2019-08" db="EMBL/GenBank/DDBJ databases">
        <title>Genomic characterization of a novel candidate phylum (ARYD3) from a high temperature, high salinity tertiary oil reservoir in north central Oklahoma, USA.</title>
        <authorList>
            <person name="Youssef N.H."/>
            <person name="Yadav A."/>
            <person name="Elshahed M.S."/>
        </authorList>
    </citation>
    <scope>NUCLEOTIDE SEQUENCE [LARGE SCALE GENOMIC DNA]</scope>
    <source>
        <strain evidence="11">ARYD3</strain>
    </source>
</reference>
<dbReference type="PANTHER" id="PTHR47788:SF1">
    <property type="entry name" value="A-ADDING TRNA NUCLEOTIDYLTRANSFERASE"/>
    <property type="match status" value="1"/>
</dbReference>
<keyword evidence="7" id="KW-0460">Magnesium</keyword>
<dbReference type="GO" id="GO:0008033">
    <property type="term" value="P:tRNA processing"/>
    <property type="evidence" value="ECO:0007669"/>
    <property type="project" value="UniProtKB-KW"/>
</dbReference>
<dbReference type="InterPro" id="IPR000644">
    <property type="entry name" value="CBS_dom"/>
</dbReference>
<evidence type="ECO:0000256" key="6">
    <source>
        <dbReference type="ARBA" id="ARBA00022741"/>
    </source>
</evidence>
<dbReference type="Pfam" id="PF00571">
    <property type="entry name" value="CBS"/>
    <property type="match status" value="2"/>
</dbReference>
<feature type="domain" description="CBS" evidence="10">
    <location>
        <begin position="377"/>
        <end position="429"/>
    </location>
</feature>
<keyword evidence="9" id="KW-0129">CBS domain</keyword>
<dbReference type="InterPro" id="IPR003156">
    <property type="entry name" value="DHHA1_dom"/>
</dbReference>
<keyword evidence="8" id="KW-0694">RNA-binding</keyword>
<accession>A0A5D0MBW1</accession>
<dbReference type="AlphaFoldDB" id="A0A5D0MBW1"/>
<dbReference type="GO" id="GO:0016779">
    <property type="term" value="F:nucleotidyltransferase activity"/>
    <property type="evidence" value="ECO:0007669"/>
    <property type="project" value="UniProtKB-KW"/>
</dbReference>
<name>A0A5D0MBW1_9BACT</name>
<keyword evidence="5" id="KW-0479">Metal-binding</keyword>
<dbReference type="Proteomes" id="UP000324143">
    <property type="component" value="Unassembled WGS sequence"/>
</dbReference>
<sequence length="429" mass="48844">MRIFISHEGMDFDSLAGMYAAKKLYGGGEICSIGKKRDNVKMFLKLYYKHFPIKKFSYISKKEKIDEVVIVDTRRKSRIGRFSNILDEMNPKIIIWDHHPEGDIRGNENNVDIQVGSVTTLLMEKLYANDISVNPIEANLFLMGIYEDTGSLIYPNTTSRDVEIVSKLLKDGGKLDLVSSYLNRGFNTLQDDLLNRMLSEINTYKIKNYDIAISTIKLKEIVGGISDIVHKVQYMKNYKTIFVIVGMGNKIHMVGRTSLNSININEVMSYFNGGGHVKAGSATIYKQDIQKIKKRLINILKTEIEPILKAKDILSFPVFILNSNEKVKDAVEKIKYLYYMNFPVANNEGKIVGWIPKKKIYDIYDRGDTNIPLKGIMNHDVHFVKKNTPFNELEETFIQSNVSIIIVGNEKRIEGVVTPSDIVAVLHAQ</sequence>
<evidence type="ECO:0000256" key="8">
    <source>
        <dbReference type="ARBA" id="ARBA00022884"/>
    </source>
</evidence>
<dbReference type="InterPro" id="IPR038763">
    <property type="entry name" value="DHH_sf"/>
</dbReference>
<dbReference type="Gene3D" id="3.10.310.30">
    <property type="match status" value="1"/>
</dbReference>
<evidence type="ECO:0000256" key="5">
    <source>
        <dbReference type="ARBA" id="ARBA00022723"/>
    </source>
</evidence>
<dbReference type="CDD" id="cd02205">
    <property type="entry name" value="CBS_pair_SF"/>
    <property type="match status" value="1"/>
</dbReference>
<dbReference type="InterPro" id="IPR052390">
    <property type="entry name" value="tRNA_nt/polyA_polymerase"/>
</dbReference>
<dbReference type="PANTHER" id="PTHR47788">
    <property type="entry name" value="POLYA POLYMERASE"/>
    <property type="match status" value="1"/>
</dbReference>
<evidence type="ECO:0000256" key="9">
    <source>
        <dbReference type="PROSITE-ProRule" id="PRU00703"/>
    </source>
</evidence>
<keyword evidence="12" id="KW-1185">Reference proteome</keyword>
<evidence type="ECO:0000256" key="2">
    <source>
        <dbReference type="ARBA" id="ARBA00007265"/>
    </source>
</evidence>
<comment type="caution">
    <text evidence="11">The sequence shown here is derived from an EMBL/GenBank/DDBJ whole genome shotgun (WGS) entry which is preliminary data.</text>
</comment>
<keyword evidence="6" id="KW-0547">Nucleotide-binding</keyword>
<keyword evidence="4" id="KW-0808">Transferase</keyword>
<gene>
    <name evidence="11" type="ORF">FXF47_05335</name>
</gene>
<comment type="cofactor">
    <cofactor evidence="1">
        <name>Mg(2+)</name>
        <dbReference type="ChEBI" id="CHEBI:18420"/>
    </cofactor>
</comment>
<dbReference type="SUPFAM" id="SSF54631">
    <property type="entry name" value="CBS-domain pair"/>
    <property type="match status" value="1"/>
</dbReference>